<dbReference type="GO" id="GO:0017171">
    <property type="term" value="F:serine hydrolase activity"/>
    <property type="evidence" value="ECO:0007669"/>
    <property type="project" value="TreeGrafter"/>
</dbReference>
<protein>
    <submittedName>
        <fullName evidence="2">Alpha/beta hydrolase</fullName>
    </submittedName>
</protein>
<sequence>MGVDRVTFVTFRHMLHAVARRKDMKRYIFFTDDATGESAANATFAQLYSRAPSNQDAPVTAPAFLAQLKAIRRWGRAAQDDLSFVRIPTLIANGDDDAMVPTPNSNAMHEKIDGSRLVLYPHAGHGSLFQYPNEFADEVDEFLG</sequence>
<dbReference type="AlphaFoldDB" id="A0A7X9TA42"/>
<dbReference type="SUPFAM" id="SSF53474">
    <property type="entry name" value="alpha/beta-Hydrolases"/>
    <property type="match status" value="1"/>
</dbReference>
<name>A0A7X9TA42_9ACTN</name>
<proteinExistence type="predicted"/>
<dbReference type="Proteomes" id="UP000565613">
    <property type="component" value="Unassembled WGS sequence"/>
</dbReference>
<accession>A0A7X9TA42</accession>
<dbReference type="RefSeq" id="WP_170103645.1">
    <property type="nucleotide sequence ID" value="NZ_JABAGR010000003.1"/>
</dbReference>
<evidence type="ECO:0000313" key="2">
    <source>
        <dbReference type="EMBL" id="NMF25579.1"/>
    </source>
</evidence>
<feature type="domain" description="AB hydrolase-1" evidence="1">
    <location>
        <begin position="23"/>
        <end position="129"/>
    </location>
</feature>
<evidence type="ECO:0000259" key="1">
    <source>
        <dbReference type="Pfam" id="PF00561"/>
    </source>
</evidence>
<dbReference type="PANTHER" id="PTHR46331">
    <property type="entry name" value="VALACYCLOVIR HYDROLASE"/>
    <property type="match status" value="1"/>
</dbReference>
<dbReference type="PANTHER" id="PTHR46331:SF2">
    <property type="entry name" value="VALACYCLOVIR HYDROLASE"/>
    <property type="match status" value="1"/>
</dbReference>
<reference evidence="2 3" key="1">
    <citation type="submission" date="2020-04" db="EMBL/GenBank/DDBJ databases">
        <authorList>
            <person name="Hitch T.C.A."/>
            <person name="Wylensek D."/>
            <person name="Clavel T."/>
        </authorList>
    </citation>
    <scope>NUCLEOTIDE SEQUENCE [LARGE SCALE GENOMIC DNA]</scope>
    <source>
        <strain evidence="2 3">105184</strain>
    </source>
</reference>
<evidence type="ECO:0000313" key="3">
    <source>
        <dbReference type="Proteomes" id="UP000565613"/>
    </source>
</evidence>
<dbReference type="InterPro" id="IPR029058">
    <property type="entry name" value="AB_hydrolase_fold"/>
</dbReference>
<comment type="caution">
    <text evidence="2">The sequence shown here is derived from an EMBL/GenBank/DDBJ whole genome shotgun (WGS) entry which is preliminary data.</text>
</comment>
<dbReference type="EMBL" id="JABAGR010000003">
    <property type="protein sequence ID" value="NMF25579.1"/>
    <property type="molecule type" value="Genomic_DNA"/>
</dbReference>
<dbReference type="Gene3D" id="3.40.50.1820">
    <property type="entry name" value="alpha/beta hydrolase"/>
    <property type="match status" value="1"/>
</dbReference>
<gene>
    <name evidence="2" type="ORF">HF885_03860</name>
</gene>
<keyword evidence="2" id="KW-0378">Hydrolase</keyword>
<dbReference type="Pfam" id="PF00561">
    <property type="entry name" value="Abhydrolase_1"/>
    <property type="match status" value="1"/>
</dbReference>
<dbReference type="InterPro" id="IPR000073">
    <property type="entry name" value="AB_hydrolase_1"/>
</dbReference>
<organism evidence="2 3">
    <name type="scientific">Parafannyhessea umbonata</name>
    <dbReference type="NCBI Taxonomy" id="604330"/>
    <lineage>
        <taxon>Bacteria</taxon>
        <taxon>Bacillati</taxon>
        <taxon>Actinomycetota</taxon>
        <taxon>Coriobacteriia</taxon>
        <taxon>Coriobacteriales</taxon>
        <taxon>Atopobiaceae</taxon>
        <taxon>Parafannyhessea</taxon>
    </lineage>
</organism>